<keyword evidence="2" id="KW-1185">Reference proteome</keyword>
<name>A0A0C2ZN52_9AGAM</name>
<dbReference type="InParanoid" id="A0A0C2ZN52"/>
<organism evidence="1 2">
    <name type="scientific">Scleroderma citrinum Foug A</name>
    <dbReference type="NCBI Taxonomy" id="1036808"/>
    <lineage>
        <taxon>Eukaryota</taxon>
        <taxon>Fungi</taxon>
        <taxon>Dikarya</taxon>
        <taxon>Basidiomycota</taxon>
        <taxon>Agaricomycotina</taxon>
        <taxon>Agaricomycetes</taxon>
        <taxon>Agaricomycetidae</taxon>
        <taxon>Boletales</taxon>
        <taxon>Sclerodermatineae</taxon>
        <taxon>Sclerodermataceae</taxon>
        <taxon>Scleroderma</taxon>
    </lineage>
</organism>
<proteinExistence type="predicted"/>
<reference evidence="1 2" key="1">
    <citation type="submission" date="2014-04" db="EMBL/GenBank/DDBJ databases">
        <authorList>
            <consortium name="DOE Joint Genome Institute"/>
            <person name="Kuo A."/>
            <person name="Kohler A."/>
            <person name="Nagy L.G."/>
            <person name="Floudas D."/>
            <person name="Copeland A."/>
            <person name="Barry K.W."/>
            <person name="Cichocki N."/>
            <person name="Veneault-Fourrey C."/>
            <person name="LaButti K."/>
            <person name="Lindquist E.A."/>
            <person name="Lipzen A."/>
            <person name="Lundell T."/>
            <person name="Morin E."/>
            <person name="Murat C."/>
            <person name="Sun H."/>
            <person name="Tunlid A."/>
            <person name="Henrissat B."/>
            <person name="Grigoriev I.V."/>
            <person name="Hibbett D.S."/>
            <person name="Martin F."/>
            <person name="Nordberg H.P."/>
            <person name="Cantor M.N."/>
            <person name="Hua S.X."/>
        </authorList>
    </citation>
    <scope>NUCLEOTIDE SEQUENCE [LARGE SCALE GENOMIC DNA]</scope>
    <source>
        <strain evidence="1 2">Foug A</strain>
    </source>
</reference>
<evidence type="ECO:0000313" key="1">
    <source>
        <dbReference type="EMBL" id="KIM54052.1"/>
    </source>
</evidence>
<dbReference type="AlphaFoldDB" id="A0A0C2ZN52"/>
<dbReference type="EMBL" id="KN822163">
    <property type="protein sequence ID" value="KIM54052.1"/>
    <property type="molecule type" value="Genomic_DNA"/>
</dbReference>
<sequence length="69" mass="7154">MGLSHATRSGPCTNVLAARPNFLSDPMHTCVPCAMSCCLALPGNTCRPQVISRPNGVVGDTAQVPSICQ</sequence>
<accession>A0A0C2ZN52</accession>
<dbReference type="HOGENOM" id="CLU_2777402_0_0_1"/>
<gene>
    <name evidence="1" type="ORF">SCLCIDRAFT_1222274</name>
</gene>
<reference evidence="2" key="2">
    <citation type="submission" date="2015-01" db="EMBL/GenBank/DDBJ databases">
        <title>Evolutionary Origins and Diversification of the Mycorrhizal Mutualists.</title>
        <authorList>
            <consortium name="DOE Joint Genome Institute"/>
            <consortium name="Mycorrhizal Genomics Consortium"/>
            <person name="Kohler A."/>
            <person name="Kuo A."/>
            <person name="Nagy L.G."/>
            <person name="Floudas D."/>
            <person name="Copeland A."/>
            <person name="Barry K.W."/>
            <person name="Cichocki N."/>
            <person name="Veneault-Fourrey C."/>
            <person name="LaButti K."/>
            <person name="Lindquist E.A."/>
            <person name="Lipzen A."/>
            <person name="Lundell T."/>
            <person name="Morin E."/>
            <person name="Murat C."/>
            <person name="Riley R."/>
            <person name="Ohm R."/>
            <person name="Sun H."/>
            <person name="Tunlid A."/>
            <person name="Henrissat B."/>
            <person name="Grigoriev I.V."/>
            <person name="Hibbett D.S."/>
            <person name="Martin F."/>
        </authorList>
    </citation>
    <scope>NUCLEOTIDE SEQUENCE [LARGE SCALE GENOMIC DNA]</scope>
    <source>
        <strain evidence="2">Foug A</strain>
    </source>
</reference>
<protein>
    <submittedName>
        <fullName evidence="1">Uncharacterized protein</fullName>
    </submittedName>
</protein>
<dbReference type="Proteomes" id="UP000053989">
    <property type="component" value="Unassembled WGS sequence"/>
</dbReference>
<evidence type="ECO:0000313" key="2">
    <source>
        <dbReference type="Proteomes" id="UP000053989"/>
    </source>
</evidence>